<dbReference type="GO" id="GO:0006508">
    <property type="term" value="P:proteolysis"/>
    <property type="evidence" value="ECO:0007669"/>
    <property type="project" value="UniProtKB-KW"/>
</dbReference>
<dbReference type="GO" id="GO:0070008">
    <property type="term" value="F:serine-type exopeptidase activity"/>
    <property type="evidence" value="ECO:0007669"/>
    <property type="project" value="InterPro"/>
</dbReference>
<keyword evidence="5" id="KW-0325">Glycoprotein</keyword>
<feature type="signal peptide" evidence="6">
    <location>
        <begin position="1"/>
        <end position="24"/>
    </location>
</feature>
<proteinExistence type="inferred from homology"/>
<keyword evidence="2" id="KW-0645">Protease</keyword>
<keyword evidence="4" id="KW-0378">Hydrolase</keyword>
<reference evidence="7" key="1">
    <citation type="submission" date="2015-02" db="EMBL/GenBank/DDBJ databases">
        <title>A transcriptome of Wollemia nobilis - a relic of Gondwana.</title>
        <authorList>
            <person name="Chia J.Y."/>
            <person name="Leong Y.S."/>
            <person name="Abdul Karim S."/>
            <person name="Wan Azmi N."/>
            <person name="Hercus R."/>
            <person name="Croft L."/>
        </authorList>
    </citation>
    <scope>NUCLEOTIDE SEQUENCE</scope>
    <source>
        <strain evidence="7">MaeBrown</strain>
        <tissue evidence="7">Leaf</tissue>
    </source>
</reference>
<dbReference type="AlphaFoldDB" id="A0A0C9SAL5"/>
<dbReference type="FunFam" id="1.20.120.980:FF:000001">
    <property type="entry name" value="Dipeptidyl peptidase 7"/>
    <property type="match status" value="1"/>
</dbReference>
<accession>A0A0C9SAL5</accession>
<sequence length="517" mass="58474">MASITWNNGYVCLVLLSLILIAAGTGRCSRSSPPLLGFHGRRTYSGRARSYFILEKKVSEEKHPLLEYETRNFSQILDHFTYRPEGYKVFQQKYLINDKHWGGAKNNSPIFVYMGNEGNIEWFADNTGFMFESAPKFRALLVFIEHRFYGSSMPFGDKNSSYQSAETLGYLNSQQALADYATFIIQLKKNLSAEASPVVVFGGSYGGMLAAWFRLKYPHVAIAAVASSAPILHFDNIVPQNTFYDIVSNDFKQASQNCFNVIKESWSDLQAQSIEEGGLQKISKTFRTCKDLKSVDPVKDWLDEAFIYTAMTNYPTETNFLMPLPAHPVTAMCEVIDSFPQGTDTLSRVSAAASIYYNYSNTESCFQMESESDPHGLSGWGWQACTEMVMPMNTSADGMFPPSSYDFTEYEHECQREYGVKPRPHWITTEFGGSNISTVLKRFGSNIIFSNGLVDPWSGGGVLKNISKSLIALVTEKGAHHVDFRFSTSEDPDWLVEQRRREVQLINEWLQEYYSLL</sequence>
<evidence type="ECO:0000256" key="2">
    <source>
        <dbReference type="ARBA" id="ARBA00022670"/>
    </source>
</evidence>
<evidence type="ECO:0000256" key="6">
    <source>
        <dbReference type="SAM" id="SignalP"/>
    </source>
</evidence>
<protein>
    <submittedName>
        <fullName evidence="7">TSA: Wollemia nobilis Ref_Wollemi_Transcript_2512_2353 transcribed RNA sequence</fullName>
    </submittedName>
</protein>
<dbReference type="SUPFAM" id="SSF53474">
    <property type="entry name" value="alpha/beta-Hydrolases"/>
    <property type="match status" value="1"/>
</dbReference>
<dbReference type="MEROPS" id="S28.A01"/>
<dbReference type="PANTHER" id="PTHR11010">
    <property type="entry name" value="PROTEASE S28 PRO-X CARBOXYPEPTIDASE-RELATED"/>
    <property type="match status" value="1"/>
</dbReference>
<keyword evidence="3 6" id="KW-0732">Signal</keyword>
<evidence type="ECO:0000313" key="7">
    <source>
        <dbReference type="EMBL" id="JAG89248.1"/>
    </source>
</evidence>
<dbReference type="InterPro" id="IPR008758">
    <property type="entry name" value="Peptidase_S28"/>
</dbReference>
<dbReference type="EMBL" id="GCHU01002493">
    <property type="protein sequence ID" value="JAG89248.1"/>
    <property type="molecule type" value="Transcribed_RNA"/>
</dbReference>
<dbReference type="PANTHER" id="PTHR11010:SF31">
    <property type="entry name" value="ALPHA_BETA-HYDROLASES SUPERFAMILY PROTEIN"/>
    <property type="match status" value="1"/>
</dbReference>
<comment type="similarity">
    <text evidence="1">Belongs to the peptidase S28 family.</text>
</comment>
<evidence type="ECO:0000256" key="5">
    <source>
        <dbReference type="ARBA" id="ARBA00023180"/>
    </source>
</evidence>
<dbReference type="GO" id="GO:0008239">
    <property type="term" value="F:dipeptidyl-peptidase activity"/>
    <property type="evidence" value="ECO:0007669"/>
    <property type="project" value="TreeGrafter"/>
</dbReference>
<feature type="chain" id="PRO_5002219724" evidence="6">
    <location>
        <begin position="25"/>
        <end position="517"/>
    </location>
</feature>
<name>A0A0C9SAL5_9CONI</name>
<evidence type="ECO:0000256" key="3">
    <source>
        <dbReference type="ARBA" id="ARBA00022729"/>
    </source>
</evidence>
<evidence type="ECO:0000256" key="1">
    <source>
        <dbReference type="ARBA" id="ARBA00011079"/>
    </source>
</evidence>
<dbReference type="InterPro" id="IPR029058">
    <property type="entry name" value="AB_hydrolase_fold"/>
</dbReference>
<organism evidence="7">
    <name type="scientific">Wollemia nobilis</name>
    <dbReference type="NCBI Taxonomy" id="56998"/>
    <lineage>
        <taxon>Eukaryota</taxon>
        <taxon>Viridiplantae</taxon>
        <taxon>Streptophyta</taxon>
        <taxon>Embryophyta</taxon>
        <taxon>Tracheophyta</taxon>
        <taxon>Spermatophyta</taxon>
        <taxon>Pinopsida</taxon>
        <taxon>Pinidae</taxon>
        <taxon>Conifers II</taxon>
        <taxon>Araucariales</taxon>
        <taxon>Araucariaceae</taxon>
        <taxon>Wollemia</taxon>
    </lineage>
</organism>
<evidence type="ECO:0000256" key="4">
    <source>
        <dbReference type="ARBA" id="ARBA00022801"/>
    </source>
</evidence>
<dbReference type="Pfam" id="PF05577">
    <property type="entry name" value="Peptidase_S28"/>
    <property type="match status" value="1"/>
</dbReference>
<dbReference type="Gene3D" id="3.40.50.1820">
    <property type="entry name" value="alpha/beta hydrolase"/>
    <property type="match status" value="1"/>
</dbReference>
<dbReference type="Gene3D" id="1.20.120.980">
    <property type="entry name" value="Serine carboxypeptidase S28, SKS domain"/>
    <property type="match status" value="1"/>
</dbReference>
<dbReference type="InterPro" id="IPR042269">
    <property type="entry name" value="Ser_carbopepase_S28_SKS"/>
</dbReference>